<evidence type="ECO:0000256" key="1">
    <source>
        <dbReference type="SAM" id="MobiDB-lite"/>
    </source>
</evidence>
<reference evidence="2 3" key="1">
    <citation type="journal article" date="2023" name="Plants (Basel)">
        <title>Bridging the Gap: Combining Genomics and Transcriptomics Approaches to Understand Stylosanthes scabra, an Orphan Legume from the Brazilian Caatinga.</title>
        <authorList>
            <person name="Ferreira-Neto J.R.C."/>
            <person name="da Silva M.D."/>
            <person name="Binneck E."/>
            <person name="de Melo N.F."/>
            <person name="da Silva R.H."/>
            <person name="de Melo A.L.T.M."/>
            <person name="Pandolfi V."/>
            <person name="Bustamante F.O."/>
            <person name="Brasileiro-Vidal A.C."/>
            <person name="Benko-Iseppon A.M."/>
        </authorList>
    </citation>
    <scope>NUCLEOTIDE SEQUENCE [LARGE SCALE GENOMIC DNA]</scope>
    <source>
        <tissue evidence="2">Leaves</tissue>
    </source>
</reference>
<dbReference type="EMBL" id="JASCZI010060932">
    <property type="protein sequence ID" value="MED6136857.1"/>
    <property type="molecule type" value="Genomic_DNA"/>
</dbReference>
<evidence type="ECO:0000313" key="2">
    <source>
        <dbReference type="EMBL" id="MED6136857.1"/>
    </source>
</evidence>
<dbReference type="Proteomes" id="UP001341840">
    <property type="component" value="Unassembled WGS sequence"/>
</dbReference>
<keyword evidence="3" id="KW-1185">Reference proteome</keyword>
<proteinExistence type="predicted"/>
<evidence type="ECO:0000313" key="3">
    <source>
        <dbReference type="Proteomes" id="UP001341840"/>
    </source>
</evidence>
<feature type="region of interest" description="Disordered" evidence="1">
    <location>
        <begin position="98"/>
        <end position="140"/>
    </location>
</feature>
<gene>
    <name evidence="2" type="ORF">PIB30_059695</name>
</gene>
<protein>
    <submittedName>
        <fullName evidence="2">Uncharacterized protein</fullName>
    </submittedName>
</protein>
<name>A0ABU6SKR9_9FABA</name>
<feature type="compositionally biased region" description="Basic residues" evidence="1">
    <location>
        <begin position="106"/>
        <end position="128"/>
    </location>
</feature>
<organism evidence="2 3">
    <name type="scientific">Stylosanthes scabra</name>
    <dbReference type="NCBI Taxonomy" id="79078"/>
    <lineage>
        <taxon>Eukaryota</taxon>
        <taxon>Viridiplantae</taxon>
        <taxon>Streptophyta</taxon>
        <taxon>Embryophyta</taxon>
        <taxon>Tracheophyta</taxon>
        <taxon>Spermatophyta</taxon>
        <taxon>Magnoliopsida</taxon>
        <taxon>eudicotyledons</taxon>
        <taxon>Gunneridae</taxon>
        <taxon>Pentapetalae</taxon>
        <taxon>rosids</taxon>
        <taxon>fabids</taxon>
        <taxon>Fabales</taxon>
        <taxon>Fabaceae</taxon>
        <taxon>Papilionoideae</taxon>
        <taxon>50 kb inversion clade</taxon>
        <taxon>dalbergioids sensu lato</taxon>
        <taxon>Dalbergieae</taxon>
        <taxon>Pterocarpus clade</taxon>
        <taxon>Stylosanthes</taxon>
    </lineage>
</organism>
<sequence length="367" mass="41495">MENFPHINLVIHHRGRIEKGADGLLSYVDSESGLMWTRLRGMGLEDGLRILKFYRDVVNMYEAARVNRNEIHLFIEHPISVPCLAAEGDVVASASNVGQNITPTRGKTKVRVRKTPTPKKSHGPKRALLRGEGTNKEGDSSAANFMTPTIAAFIIPEATNQLHENPIMEPNEINPATQPLQTPTQSPEQHELNLTEAISAESAVPMTNLAPSNSSDVRIGVDSSVPQGLNQRSSEFIPHAQSVDISSDELLMQYVPFHNHQQIHIPHHRQLQSMNPSMKTPIPKKMYMAQRRKRRRDHPKGHHSLGKLLCQIRIHLSPHRCMFRLMWKTILMRMRVTIAMNPRSYEVLQAMMIINLRCSPKGIQMPM</sequence>
<accession>A0ABU6SKR9</accession>
<comment type="caution">
    <text evidence="2">The sequence shown here is derived from an EMBL/GenBank/DDBJ whole genome shotgun (WGS) entry which is preliminary data.</text>
</comment>